<dbReference type="InterPro" id="IPR036291">
    <property type="entry name" value="NAD(P)-bd_dom_sf"/>
</dbReference>
<organism evidence="3 4">
    <name type="scientific">Pseudonocardia xishanensis</name>
    <dbReference type="NCBI Taxonomy" id="630995"/>
    <lineage>
        <taxon>Bacteria</taxon>
        <taxon>Bacillati</taxon>
        <taxon>Actinomycetota</taxon>
        <taxon>Actinomycetes</taxon>
        <taxon>Pseudonocardiales</taxon>
        <taxon>Pseudonocardiaceae</taxon>
        <taxon>Pseudonocardia</taxon>
    </lineage>
</organism>
<dbReference type="EMBL" id="BAABGT010000114">
    <property type="protein sequence ID" value="GAA4558634.1"/>
    <property type="molecule type" value="Genomic_DNA"/>
</dbReference>
<keyword evidence="4" id="KW-1185">Reference proteome</keyword>
<comment type="caution">
    <text evidence="3">The sequence shown here is derived from an EMBL/GenBank/DDBJ whole genome shotgun (WGS) entry which is preliminary data.</text>
</comment>
<accession>A0ABP8S376</accession>
<protein>
    <submittedName>
        <fullName evidence="3">SDR family oxidoreductase</fullName>
    </submittedName>
</protein>
<dbReference type="InterPro" id="IPR002347">
    <property type="entry name" value="SDR_fam"/>
</dbReference>
<keyword evidence="2" id="KW-0560">Oxidoreductase</keyword>
<evidence type="ECO:0000256" key="2">
    <source>
        <dbReference type="ARBA" id="ARBA00023002"/>
    </source>
</evidence>
<name>A0ABP8S376_9PSEU</name>
<dbReference type="PRINTS" id="PR00081">
    <property type="entry name" value="GDHRDH"/>
</dbReference>
<dbReference type="InterPro" id="IPR020904">
    <property type="entry name" value="Sc_DH/Rdtase_CS"/>
</dbReference>
<gene>
    <name evidence="3" type="ORF">GCM10023175_65150</name>
</gene>
<proteinExistence type="inferred from homology"/>
<evidence type="ECO:0000313" key="3">
    <source>
        <dbReference type="EMBL" id="GAA4558634.1"/>
    </source>
</evidence>
<dbReference type="Gene3D" id="3.40.50.720">
    <property type="entry name" value="NAD(P)-binding Rossmann-like Domain"/>
    <property type="match status" value="1"/>
</dbReference>
<dbReference type="Pfam" id="PF13561">
    <property type="entry name" value="adh_short_C2"/>
    <property type="match status" value="1"/>
</dbReference>
<dbReference type="PANTHER" id="PTHR42760">
    <property type="entry name" value="SHORT-CHAIN DEHYDROGENASES/REDUCTASES FAMILY MEMBER"/>
    <property type="match status" value="1"/>
</dbReference>
<reference evidence="4" key="1">
    <citation type="journal article" date="2019" name="Int. J. Syst. Evol. Microbiol.">
        <title>The Global Catalogue of Microorganisms (GCM) 10K type strain sequencing project: providing services to taxonomists for standard genome sequencing and annotation.</title>
        <authorList>
            <consortium name="The Broad Institute Genomics Platform"/>
            <consortium name="The Broad Institute Genome Sequencing Center for Infectious Disease"/>
            <person name="Wu L."/>
            <person name="Ma J."/>
        </authorList>
    </citation>
    <scope>NUCLEOTIDE SEQUENCE [LARGE SCALE GENOMIC DNA]</scope>
    <source>
        <strain evidence="4">JCM 17906</strain>
    </source>
</reference>
<dbReference type="RefSeq" id="WP_345426907.1">
    <property type="nucleotide sequence ID" value="NZ_BAABGT010000114.1"/>
</dbReference>
<dbReference type="SUPFAM" id="SSF51735">
    <property type="entry name" value="NAD(P)-binding Rossmann-fold domains"/>
    <property type="match status" value="1"/>
</dbReference>
<evidence type="ECO:0000256" key="1">
    <source>
        <dbReference type="ARBA" id="ARBA00006484"/>
    </source>
</evidence>
<sequence length="254" mass="26850">MSQYLERFRADGKVAVVTGASSGLGLGFARAMGSIGASVVVAARRRQRLDDLCCVLEADGITAHPVVMDVTDPEQCKELARATVDQFGSLDILVNNAGVGGSIPSHKEPPEHFRAVVDVNLMGTYWMAQAAAAAMRPGSAIVNIASLHGLTASRFPQAAYSASKAGVLGLTRDLASQWSMRREIRVNALCPGYVETEMTSEAIGPLRAMVEQNSILGRLGRQEEIDSALIFLATDASSYMTGAALMVDGGYSVV</sequence>
<dbReference type="PROSITE" id="PS00061">
    <property type="entry name" value="ADH_SHORT"/>
    <property type="match status" value="1"/>
</dbReference>
<evidence type="ECO:0000313" key="4">
    <source>
        <dbReference type="Proteomes" id="UP001501598"/>
    </source>
</evidence>
<dbReference type="PANTHER" id="PTHR42760:SF115">
    <property type="entry name" value="3-OXOACYL-[ACYL-CARRIER-PROTEIN] REDUCTASE FABG"/>
    <property type="match status" value="1"/>
</dbReference>
<dbReference type="PRINTS" id="PR00080">
    <property type="entry name" value="SDRFAMILY"/>
</dbReference>
<dbReference type="CDD" id="cd05233">
    <property type="entry name" value="SDR_c"/>
    <property type="match status" value="1"/>
</dbReference>
<comment type="similarity">
    <text evidence="1">Belongs to the short-chain dehydrogenases/reductases (SDR) family.</text>
</comment>
<dbReference type="Proteomes" id="UP001501598">
    <property type="component" value="Unassembled WGS sequence"/>
</dbReference>